<evidence type="ECO:0000313" key="1">
    <source>
        <dbReference type="EMBL" id="MCQ4333788.1"/>
    </source>
</evidence>
<reference evidence="1" key="1">
    <citation type="journal article" date="2023" name="Front. Microbiol.">
        <title>Genomic-based phylogenetic and metabolic analyses of the genus Natronomonas, and description of Natronomonas aquatica sp. nov.</title>
        <authorList>
            <person name="Garcia-Roldan A."/>
            <person name="Duran-Viseras A."/>
            <person name="de la Haba R.R."/>
            <person name="Corral P."/>
            <person name="Sanchez-Porro C."/>
            <person name="Ventosa A."/>
        </authorList>
    </citation>
    <scope>NUCLEOTIDE SEQUENCE</scope>
    <source>
        <strain evidence="1">F2-12</strain>
    </source>
</reference>
<keyword evidence="2" id="KW-1185">Reference proteome</keyword>
<accession>A0A9R1CRE1</accession>
<dbReference type="EMBL" id="JAHLKM010000012">
    <property type="protein sequence ID" value="MCQ4333788.1"/>
    <property type="molecule type" value="Genomic_DNA"/>
</dbReference>
<organism evidence="1 2">
    <name type="scientific">Natronomonas aquatica</name>
    <dbReference type="NCBI Taxonomy" id="2841590"/>
    <lineage>
        <taxon>Archaea</taxon>
        <taxon>Methanobacteriati</taxon>
        <taxon>Methanobacteriota</taxon>
        <taxon>Stenosarchaea group</taxon>
        <taxon>Halobacteria</taxon>
        <taxon>Halobacteriales</taxon>
        <taxon>Natronomonadaceae</taxon>
        <taxon>Natronomonas</taxon>
    </lineage>
</organism>
<dbReference type="AlphaFoldDB" id="A0A9R1CRE1"/>
<comment type="caution">
    <text evidence="1">The sequence shown here is derived from an EMBL/GenBank/DDBJ whole genome shotgun (WGS) entry which is preliminary data.</text>
</comment>
<name>A0A9R1CRE1_9EURY</name>
<dbReference type="Proteomes" id="UP001139494">
    <property type="component" value="Unassembled WGS sequence"/>
</dbReference>
<proteinExistence type="predicted"/>
<gene>
    <name evidence="1" type="ORF">KM295_09905</name>
</gene>
<protein>
    <submittedName>
        <fullName evidence="1">Uncharacterized protein</fullName>
    </submittedName>
</protein>
<sequence length="176" mass="19589">MPAPRVPGSDDDRLELPCGETVRPVDLDMGVRDLECDCGDRHAVVVDAHPLSRFVPESVVETLRAAIETADEFEEFGLVHAMGMVTEEFPDAVATEDVSEDGRVGYALLWVCDFDSRRLHEIVVELLVELMEHAASHGDEGTATQFEQQMLEFDVGAFVDAYRRERGFDSEFDTPA</sequence>
<dbReference type="RefSeq" id="WP_256029813.1">
    <property type="nucleotide sequence ID" value="NZ_JAHLKM010000012.1"/>
</dbReference>
<dbReference type="Pfam" id="PF19132">
    <property type="entry name" value="DUF5815"/>
    <property type="match status" value="1"/>
</dbReference>
<dbReference type="InterPro" id="IPR043853">
    <property type="entry name" value="DUF5815"/>
</dbReference>
<evidence type="ECO:0000313" key="2">
    <source>
        <dbReference type="Proteomes" id="UP001139494"/>
    </source>
</evidence>